<accession>A0A3E0TPJ6</accession>
<evidence type="ECO:0000313" key="1">
    <source>
        <dbReference type="EMBL" id="REL25905.1"/>
    </source>
</evidence>
<reference evidence="1 2" key="1">
    <citation type="submission" date="2018-08" db="EMBL/GenBank/DDBJ databases">
        <title>Thalassotalea euphylliae genome.</title>
        <authorList>
            <person name="Summers S."/>
            <person name="Rice S.A."/>
            <person name="Freckelton M.L."/>
            <person name="Nedved B.T."/>
            <person name="Hadfield M.G."/>
        </authorList>
    </citation>
    <scope>NUCLEOTIDE SEQUENCE [LARGE SCALE GENOMIC DNA]</scope>
    <source>
        <strain evidence="1 2">H1</strain>
    </source>
</reference>
<proteinExistence type="predicted"/>
<evidence type="ECO:0000313" key="2">
    <source>
        <dbReference type="Proteomes" id="UP000256478"/>
    </source>
</evidence>
<gene>
    <name evidence="1" type="ORF">DXX93_04550</name>
</gene>
<name>A0A3E0TPJ6_9GAMM</name>
<dbReference type="AlphaFoldDB" id="A0A3E0TPJ6"/>
<protein>
    <submittedName>
        <fullName evidence="1">Uncharacterized protein</fullName>
    </submittedName>
</protein>
<organism evidence="1 2">
    <name type="scientific">Thalassotalea euphylliae</name>
    <dbReference type="NCBI Taxonomy" id="1655234"/>
    <lineage>
        <taxon>Bacteria</taxon>
        <taxon>Pseudomonadati</taxon>
        <taxon>Pseudomonadota</taxon>
        <taxon>Gammaproteobacteria</taxon>
        <taxon>Alteromonadales</taxon>
        <taxon>Colwelliaceae</taxon>
        <taxon>Thalassotalea</taxon>
    </lineage>
</organism>
<sequence length="60" mass="6583">MTMSQKFSVNSLIQYGYHFAFTRDSEHGLIAVLLCGNSVATVDPQGEINTSPGLTMRPHN</sequence>
<dbReference type="Proteomes" id="UP000256478">
    <property type="component" value="Unassembled WGS sequence"/>
</dbReference>
<comment type="caution">
    <text evidence="1">The sequence shown here is derived from an EMBL/GenBank/DDBJ whole genome shotgun (WGS) entry which is preliminary data.</text>
</comment>
<dbReference type="EMBL" id="QUOU01000001">
    <property type="protein sequence ID" value="REL25905.1"/>
    <property type="molecule type" value="Genomic_DNA"/>
</dbReference>